<protein>
    <submittedName>
        <fullName evidence="2">Uncharacterized protein</fullName>
    </submittedName>
</protein>
<gene>
    <name evidence="2" type="ORF">CERZMDRAFT_87158</name>
</gene>
<dbReference type="Proteomes" id="UP000799539">
    <property type="component" value="Unassembled WGS sequence"/>
</dbReference>
<dbReference type="AlphaFoldDB" id="A0A6A6F5J3"/>
<proteinExistence type="predicted"/>
<name>A0A6A6F5J3_9PEZI</name>
<feature type="compositionally biased region" description="Low complexity" evidence="1">
    <location>
        <begin position="122"/>
        <end position="139"/>
    </location>
</feature>
<dbReference type="EMBL" id="ML992688">
    <property type="protein sequence ID" value="KAF2209185.1"/>
    <property type="molecule type" value="Genomic_DNA"/>
</dbReference>
<keyword evidence="3" id="KW-1185">Reference proteome</keyword>
<accession>A0A6A6F5J3</accession>
<organism evidence="2 3">
    <name type="scientific">Cercospora zeae-maydis SCOH1-5</name>
    <dbReference type="NCBI Taxonomy" id="717836"/>
    <lineage>
        <taxon>Eukaryota</taxon>
        <taxon>Fungi</taxon>
        <taxon>Dikarya</taxon>
        <taxon>Ascomycota</taxon>
        <taxon>Pezizomycotina</taxon>
        <taxon>Dothideomycetes</taxon>
        <taxon>Dothideomycetidae</taxon>
        <taxon>Mycosphaerellales</taxon>
        <taxon>Mycosphaerellaceae</taxon>
        <taxon>Cercospora</taxon>
    </lineage>
</organism>
<evidence type="ECO:0000313" key="3">
    <source>
        <dbReference type="Proteomes" id="UP000799539"/>
    </source>
</evidence>
<feature type="compositionally biased region" description="Basic and acidic residues" evidence="1">
    <location>
        <begin position="104"/>
        <end position="119"/>
    </location>
</feature>
<evidence type="ECO:0000256" key="1">
    <source>
        <dbReference type="SAM" id="MobiDB-lite"/>
    </source>
</evidence>
<sequence>MRRTRLHTCLASSLHLDKDAYGELTSNFGVIHVTVMSRNSRFLRWRLRGQLQPAIMSATTITTFSRKRFVYRAWHTDRDRIQCYTTCTVRSPPPVLTRHSCTKKGREEKRVARERRETWHQSSSSSSSSSSASSPVRTT</sequence>
<feature type="region of interest" description="Disordered" evidence="1">
    <location>
        <begin position="95"/>
        <end position="139"/>
    </location>
</feature>
<reference evidence="2" key="1">
    <citation type="journal article" date="2020" name="Stud. Mycol.">
        <title>101 Dothideomycetes genomes: a test case for predicting lifestyles and emergence of pathogens.</title>
        <authorList>
            <person name="Haridas S."/>
            <person name="Albert R."/>
            <person name="Binder M."/>
            <person name="Bloem J."/>
            <person name="Labutti K."/>
            <person name="Salamov A."/>
            <person name="Andreopoulos B."/>
            <person name="Baker S."/>
            <person name="Barry K."/>
            <person name="Bills G."/>
            <person name="Bluhm B."/>
            <person name="Cannon C."/>
            <person name="Castanera R."/>
            <person name="Culley D."/>
            <person name="Daum C."/>
            <person name="Ezra D."/>
            <person name="Gonzalez J."/>
            <person name="Henrissat B."/>
            <person name="Kuo A."/>
            <person name="Liang C."/>
            <person name="Lipzen A."/>
            <person name="Lutzoni F."/>
            <person name="Magnuson J."/>
            <person name="Mondo S."/>
            <person name="Nolan M."/>
            <person name="Ohm R."/>
            <person name="Pangilinan J."/>
            <person name="Park H.-J."/>
            <person name="Ramirez L."/>
            <person name="Alfaro M."/>
            <person name="Sun H."/>
            <person name="Tritt A."/>
            <person name="Yoshinaga Y."/>
            <person name="Zwiers L.-H."/>
            <person name="Turgeon B."/>
            <person name="Goodwin S."/>
            <person name="Spatafora J."/>
            <person name="Crous P."/>
            <person name="Grigoriev I."/>
        </authorList>
    </citation>
    <scope>NUCLEOTIDE SEQUENCE</scope>
    <source>
        <strain evidence="2">SCOH1-5</strain>
    </source>
</reference>
<evidence type="ECO:0000313" key="2">
    <source>
        <dbReference type="EMBL" id="KAF2209185.1"/>
    </source>
</evidence>